<evidence type="ECO:0000256" key="6">
    <source>
        <dbReference type="ARBA" id="ARBA00022801"/>
    </source>
</evidence>
<dbReference type="SUPFAM" id="SSF51306">
    <property type="entry name" value="LexA/Signal peptidase"/>
    <property type="match status" value="1"/>
</dbReference>
<evidence type="ECO:0000256" key="4">
    <source>
        <dbReference type="ARBA" id="ARBA00013208"/>
    </source>
</evidence>
<dbReference type="Pfam" id="PF10502">
    <property type="entry name" value="Peptidase_S26"/>
    <property type="match status" value="1"/>
</dbReference>
<dbReference type="PANTHER" id="PTHR43390">
    <property type="entry name" value="SIGNAL PEPTIDASE I"/>
    <property type="match status" value="1"/>
</dbReference>
<evidence type="ECO:0000256" key="8">
    <source>
        <dbReference type="RuleBase" id="RU003993"/>
    </source>
</evidence>
<accession>A0A6N7XBV5</accession>
<evidence type="ECO:0000256" key="1">
    <source>
        <dbReference type="ARBA" id="ARBA00000677"/>
    </source>
</evidence>
<feature type="transmembrane region" description="Helical" evidence="8">
    <location>
        <begin position="49"/>
        <end position="68"/>
    </location>
</feature>
<comment type="subcellular location">
    <subcellularLocation>
        <location evidence="2">Cell membrane</location>
        <topology evidence="2">Single-pass type II membrane protein</topology>
    </subcellularLocation>
    <subcellularLocation>
        <location evidence="9">Membrane</location>
        <topology evidence="9">Single-pass type II membrane protein</topology>
    </subcellularLocation>
</comment>
<evidence type="ECO:0000256" key="3">
    <source>
        <dbReference type="ARBA" id="ARBA00009370"/>
    </source>
</evidence>
<name>A0A6N7XBV5_9ACTN</name>
<dbReference type="InterPro" id="IPR019757">
    <property type="entry name" value="Pept_S26A_signal_pept_1_Lys-AS"/>
</dbReference>
<feature type="region of interest" description="Disordered" evidence="10">
    <location>
        <begin position="1"/>
        <end position="22"/>
    </location>
</feature>
<keyword evidence="5 8" id="KW-0645">Protease</keyword>
<keyword evidence="6 8" id="KW-0378">Hydrolase</keyword>
<feature type="domain" description="Peptidase S26" evidence="11">
    <location>
        <begin position="51"/>
        <end position="201"/>
    </location>
</feature>
<organism evidence="12 13">
    <name type="scientific">Parafannyhessea umbonata</name>
    <dbReference type="NCBI Taxonomy" id="604330"/>
    <lineage>
        <taxon>Bacteria</taxon>
        <taxon>Bacillati</taxon>
        <taxon>Actinomycetota</taxon>
        <taxon>Coriobacteriia</taxon>
        <taxon>Coriobacteriales</taxon>
        <taxon>Atopobiaceae</taxon>
        <taxon>Parafannyhessea</taxon>
    </lineage>
</organism>
<dbReference type="PROSITE" id="PS00760">
    <property type="entry name" value="SPASE_I_2"/>
    <property type="match status" value="1"/>
</dbReference>
<gene>
    <name evidence="12" type="primary">lepB</name>
    <name evidence="12" type="ORF">FYJ69_08930</name>
</gene>
<feature type="active site" evidence="7">
    <location>
        <position position="113"/>
    </location>
</feature>
<dbReference type="PRINTS" id="PR00727">
    <property type="entry name" value="LEADERPTASE"/>
</dbReference>
<reference evidence="12 13" key="1">
    <citation type="submission" date="2019-08" db="EMBL/GenBank/DDBJ databases">
        <title>In-depth cultivation of the pig gut microbiome towards novel bacterial diversity and tailored functional studies.</title>
        <authorList>
            <person name="Wylensek D."/>
            <person name="Hitch T.C.A."/>
            <person name="Clavel T."/>
        </authorList>
    </citation>
    <scope>NUCLEOTIDE SEQUENCE [LARGE SCALE GENOMIC DNA]</scope>
    <source>
        <strain evidence="12 13">WB01_CNA04</strain>
    </source>
</reference>
<evidence type="ECO:0000259" key="11">
    <source>
        <dbReference type="Pfam" id="PF10502"/>
    </source>
</evidence>
<comment type="catalytic activity">
    <reaction evidence="1 8">
        <text>Cleavage of hydrophobic, N-terminal signal or leader sequences from secreted and periplasmic proteins.</text>
        <dbReference type="EC" id="3.4.21.89"/>
    </reaction>
</comment>
<keyword evidence="8" id="KW-0472">Membrane</keyword>
<dbReference type="Proteomes" id="UP000434342">
    <property type="component" value="Unassembled WGS sequence"/>
</dbReference>
<dbReference type="GO" id="GO:0006465">
    <property type="term" value="P:signal peptide processing"/>
    <property type="evidence" value="ECO:0007669"/>
    <property type="project" value="InterPro"/>
</dbReference>
<dbReference type="InterPro" id="IPR019756">
    <property type="entry name" value="Pept_S26A_signal_pept_1_Ser-AS"/>
</dbReference>
<dbReference type="Gene3D" id="2.10.109.10">
    <property type="entry name" value="Umud Fragment, subunit A"/>
    <property type="match status" value="1"/>
</dbReference>
<evidence type="ECO:0000256" key="10">
    <source>
        <dbReference type="SAM" id="MobiDB-lite"/>
    </source>
</evidence>
<feature type="active site" evidence="7">
    <location>
        <position position="77"/>
    </location>
</feature>
<comment type="caution">
    <text evidence="12">The sequence shown here is derived from an EMBL/GenBank/DDBJ whole genome shotgun (WGS) entry which is preliminary data.</text>
</comment>
<evidence type="ECO:0000256" key="7">
    <source>
        <dbReference type="PIRSR" id="PIRSR600223-1"/>
    </source>
</evidence>
<keyword evidence="8" id="KW-0812">Transmembrane</keyword>
<evidence type="ECO:0000313" key="13">
    <source>
        <dbReference type="Proteomes" id="UP000434342"/>
    </source>
</evidence>
<dbReference type="InterPro" id="IPR019533">
    <property type="entry name" value="Peptidase_S26"/>
</dbReference>
<dbReference type="GO" id="GO:0004252">
    <property type="term" value="F:serine-type endopeptidase activity"/>
    <property type="evidence" value="ECO:0007669"/>
    <property type="project" value="InterPro"/>
</dbReference>
<evidence type="ECO:0000256" key="9">
    <source>
        <dbReference type="RuleBase" id="RU362042"/>
    </source>
</evidence>
<dbReference type="NCBIfam" id="TIGR02227">
    <property type="entry name" value="sigpep_I_bact"/>
    <property type="match status" value="1"/>
</dbReference>
<proteinExistence type="inferred from homology"/>
<dbReference type="GO" id="GO:0005886">
    <property type="term" value="C:plasma membrane"/>
    <property type="evidence" value="ECO:0007669"/>
    <property type="project" value="UniProtKB-SubCell"/>
</dbReference>
<evidence type="ECO:0000313" key="12">
    <source>
        <dbReference type="EMBL" id="MST61013.1"/>
    </source>
</evidence>
<comment type="similarity">
    <text evidence="3 9">Belongs to the peptidase S26 family.</text>
</comment>
<dbReference type="GO" id="GO:0009003">
    <property type="term" value="F:signal peptidase activity"/>
    <property type="evidence" value="ECO:0007669"/>
    <property type="project" value="UniProtKB-EC"/>
</dbReference>
<dbReference type="AlphaFoldDB" id="A0A6N7XBV5"/>
<dbReference type="PANTHER" id="PTHR43390:SF1">
    <property type="entry name" value="CHLOROPLAST PROCESSING PEPTIDASE"/>
    <property type="match status" value="1"/>
</dbReference>
<dbReference type="CDD" id="cd06530">
    <property type="entry name" value="S26_SPase_I"/>
    <property type="match status" value="1"/>
</dbReference>
<dbReference type="InterPro" id="IPR036286">
    <property type="entry name" value="LexA/Signal_pep-like_sf"/>
</dbReference>
<keyword evidence="8" id="KW-1133">Transmembrane helix</keyword>
<sequence>MTLTQSSGGAQGGADTKSGRVSLPDLSAIDDELERSESAQHRHNVRRNIGFALAAVFAASVLVSSYVLPTFRIYGSSMTPTLREGDVVVGTKPGTVHRGELIAFSYNNKLLTKRVIGLPGDWIDIDSAGNVSVNGKRLSEPYLRVGAKSLGQCDITLPYQVPEDTYFVMGDRRSVSLDSRLTQVGCIPKDQVAGRLAFRVWPLQSAGPVS</sequence>
<protein>
    <recommendedName>
        <fullName evidence="4 8">Signal peptidase I</fullName>
        <ecNumber evidence="4 8">3.4.21.89</ecNumber>
    </recommendedName>
</protein>
<dbReference type="PROSITE" id="PS00501">
    <property type="entry name" value="SPASE_I_1"/>
    <property type="match status" value="1"/>
</dbReference>
<dbReference type="EMBL" id="VUND01000002">
    <property type="protein sequence ID" value="MST61013.1"/>
    <property type="molecule type" value="Genomic_DNA"/>
</dbReference>
<evidence type="ECO:0000256" key="5">
    <source>
        <dbReference type="ARBA" id="ARBA00022670"/>
    </source>
</evidence>
<dbReference type="InterPro" id="IPR000223">
    <property type="entry name" value="Pept_S26A_signal_pept_1"/>
</dbReference>
<dbReference type="EC" id="3.4.21.89" evidence="4 8"/>
<evidence type="ECO:0000256" key="2">
    <source>
        <dbReference type="ARBA" id="ARBA00004401"/>
    </source>
</evidence>